<evidence type="ECO:0000313" key="3">
    <source>
        <dbReference type="Proteomes" id="UP001295684"/>
    </source>
</evidence>
<evidence type="ECO:0000256" key="1">
    <source>
        <dbReference type="SAM" id="Coils"/>
    </source>
</evidence>
<organism evidence="2 3">
    <name type="scientific">Euplotes crassus</name>
    <dbReference type="NCBI Taxonomy" id="5936"/>
    <lineage>
        <taxon>Eukaryota</taxon>
        <taxon>Sar</taxon>
        <taxon>Alveolata</taxon>
        <taxon>Ciliophora</taxon>
        <taxon>Intramacronucleata</taxon>
        <taxon>Spirotrichea</taxon>
        <taxon>Hypotrichia</taxon>
        <taxon>Euplotida</taxon>
        <taxon>Euplotidae</taxon>
        <taxon>Moneuplotes</taxon>
    </lineage>
</organism>
<protein>
    <submittedName>
        <fullName evidence="2">Uncharacterized protein</fullName>
    </submittedName>
</protein>
<dbReference type="EMBL" id="CAMPGE010028137">
    <property type="protein sequence ID" value="CAI2385691.1"/>
    <property type="molecule type" value="Genomic_DNA"/>
</dbReference>
<feature type="coiled-coil region" evidence="1">
    <location>
        <begin position="182"/>
        <end position="209"/>
    </location>
</feature>
<keyword evidence="3" id="KW-1185">Reference proteome</keyword>
<dbReference type="AlphaFoldDB" id="A0AAD1Y5C7"/>
<reference evidence="2" key="1">
    <citation type="submission" date="2023-07" db="EMBL/GenBank/DDBJ databases">
        <authorList>
            <consortium name="AG Swart"/>
            <person name="Singh M."/>
            <person name="Singh A."/>
            <person name="Seah K."/>
            <person name="Emmerich C."/>
        </authorList>
    </citation>
    <scope>NUCLEOTIDE SEQUENCE</scope>
    <source>
        <strain evidence="2">DP1</strain>
    </source>
</reference>
<keyword evidence="1" id="KW-0175">Coiled coil</keyword>
<sequence length="253" mass="29958">MKVPKCEYSSDCEKIAFLVKSTPESLHNEDLFVCSKCLNSRFASEPIVQIPNPGDVLHCLEATEHNLMRIDHFREWHNLDKLWIKLLPELKDYKDTHAQLNNDLASAKATNGWDRLPYLHVEARTLLETVLESRLWKEYCKEDSIRQFRDNQYWTRKMYSASKKWVNGQMVKLKDYLTETRYGELKEEHKKLKKQYEQKSKLCGEKQQEIGHQMRKLQTQDLKILSLSSEATHNKEKLENVEQIMIEQENSLS</sequence>
<dbReference type="Proteomes" id="UP001295684">
    <property type="component" value="Unassembled WGS sequence"/>
</dbReference>
<name>A0AAD1Y5C7_EUPCR</name>
<evidence type="ECO:0000313" key="2">
    <source>
        <dbReference type="EMBL" id="CAI2385691.1"/>
    </source>
</evidence>
<proteinExistence type="predicted"/>
<gene>
    <name evidence="2" type="ORF">ECRASSUSDP1_LOCUS27273</name>
</gene>
<comment type="caution">
    <text evidence="2">The sequence shown here is derived from an EMBL/GenBank/DDBJ whole genome shotgun (WGS) entry which is preliminary data.</text>
</comment>
<accession>A0AAD1Y5C7</accession>